<dbReference type="KEGG" id="vg:26632556"/>
<evidence type="ECO:0000313" key="1">
    <source>
        <dbReference type="EMBL" id="AIZ02036.1"/>
    </source>
</evidence>
<name>A0A0A7HCM3_9CAUD</name>
<accession>A0A0A7HCM3</accession>
<dbReference type="EMBL" id="KP007359">
    <property type="protein sequence ID" value="AIZ02036.1"/>
    <property type="molecule type" value="Genomic_DNA"/>
</dbReference>
<dbReference type="GeneID" id="26632556"/>
<proteinExistence type="predicted"/>
<dbReference type="RefSeq" id="YP_009205943.1">
    <property type="nucleotide sequence ID" value="NC_028881.1"/>
</dbReference>
<evidence type="ECO:0000313" key="2">
    <source>
        <dbReference type="Proteomes" id="UP000030715"/>
    </source>
</evidence>
<protein>
    <submittedName>
        <fullName evidence="1">Large distal long tail fiber subunit</fullName>
    </submittedName>
</protein>
<sequence length="215" mass="23356">MADLKLGSTAGGSVLWHQGNFPLTPVSNDLLYKTYKVYTEYNKPQATDNDFVSKANGGNYQNNVYFEKGLTFNDTNGYGIKLGARAGGAPFTASFRIKGAFGYETENGTPFIIFDPSTAVGAKRLTVMGDSLFRQVYDESGRVFSPGNTPTKAQVGLSLVDNAKQVQINNTNMQTMTGVLSAPNFISLNPASDAGHVPRFDQIVIKDSIQDFGYY</sequence>
<keyword evidence="2" id="KW-1185">Reference proteome</keyword>
<dbReference type="OrthoDB" id="10867at10239"/>
<gene>
    <name evidence="1" type="ORF">VR5_249</name>
</gene>
<dbReference type="Proteomes" id="UP000030715">
    <property type="component" value="Segment"/>
</dbReference>
<organism evidence="1 2">
    <name type="scientific">Escherichia phage vb_EcoM-VR5</name>
    <dbReference type="NCBI Taxonomy" id="1567026"/>
    <lineage>
        <taxon>Viruses</taxon>
        <taxon>Duplodnaviria</taxon>
        <taxon>Heunggongvirae</taxon>
        <taxon>Uroviricota</taxon>
        <taxon>Caudoviricetes</taxon>
        <taxon>Pantevenvirales</taxon>
        <taxon>Straboviridae</taxon>
        <taxon>Tevenvirinae</taxon>
        <taxon>Dhakavirus</taxon>
        <taxon>Dhakavirus vr5</taxon>
    </lineage>
</organism>
<reference evidence="1 2" key="1">
    <citation type="submission" date="2014-10" db="EMBL/GenBank/DDBJ databases">
        <title>VR bacteriophages - a small but diverse group of low-temperature viruses.</title>
        <authorList>
            <person name="Kaliniene L."/>
            <person name="Meskys R."/>
            <person name="Simoliunas E."/>
            <person name="Zajanckauskaite A."/>
            <person name="Truncaite L."/>
        </authorList>
    </citation>
    <scope>NUCLEOTIDE SEQUENCE [LARGE SCALE GENOMIC DNA]</scope>
</reference>